<dbReference type="PRINTS" id="PR00469">
    <property type="entry name" value="PNDRDTASEII"/>
</dbReference>
<accession>A0A084U2Y8</accession>
<comment type="similarity">
    <text evidence="6">Belongs to the class-II pyridine nucleotide-disulfide oxidoreductase family.</text>
</comment>
<evidence type="ECO:0000256" key="3">
    <source>
        <dbReference type="ARBA" id="ARBA00023002"/>
    </source>
</evidence>
<dbReference type="PANTHER" id="PTHR48105">
    <property type="entry name" value="THIOREDOXIN REDUCTASE 1-RELATED-RELATED"/>
    <property type="match status" value="1"/>
</dbReference>
<dbReference type="AlphaFoldDB" id="A0A084U2Y8"/>
<dbReference type="NCBIfam" id="TIGR01292">
    <property type="entry name" value="TRX_reduct"/>
    <property type="match status" value="1"/>
</dbReference>
<dbReference type="Proteomes" id="UP000028523">
    <property type="component" value="Unassembled WGS sequence"/>
</dbReference>
<evidence type="ECO:0000256" key="1">
    <source>
        <dbReference type="ARBA" id="ARBA00022630"/>
    </source>
</evidence>
<dbReference type="InterPro" id="IPR005982">
    <property type="entry name" value="Thioredox_Rdtase"/>
</dbReference>
<comment type="caution">
    <text evidence="9">The sequence shown here is derived from an EMBL/GenBank/DDBJ whole genome shotgun (WGS) entry which is preliminary data.</text>
</comment>
<dbReference type="InterPro" id="IPR036188">
    <property type="entry name" value="FAD/NAD-bd_sf"/>
</dbReference>
<feature type="domain" description="FAD/NAD(P)-binding" evidence="8">
    <location>
        <begin position="14"/>
        <end position="302"/>
    </location>
</feature>
<keyword evidence="3 6" id="KW-0560">Oxidoreductase</keyword>
<gene>
    <name evidence="9" type="primary">trxB</name>
    <name evidence="9" type="ORF">P271_155</name>
</gene>
<comment type="cofactor">
    <cofactor evidence="7">
        <name>FAD</name>
        <dbReference type="ChEBI" id="CHEBI:57692"/>
    </cofactor>
    <text evidence="7">Binds 1 FAD per subunit.</text>
</comment>
<keyword evidence="10" id="KW-1185">Reference proteome</keyword>
<comment type="catalytic activity">
    <reaction evidence="6">
        <text>[thioredoxin]-dithiol + NADP(+) = [thioredoxin]-disulfide + NADPH + H(+)</text>
        <dbReference type="Rhea" id="RHEA:20345"/>
        <dbReference type="Rhea" id="RHEA-COMP:10698"/>
        <dbReference type="Rhea" id="RHEA-COMP:10700"/>
        <dbReference type="ChEBI" id="CHEBI:15378"/>
        <dbReference type="ChEBI" id="CHEBI:29950"/>
        <dbReference type="ChEBI" id="CHEBI:50058"/>
        <dbReference type="ChEBI" id="CHEBI:57783"/>
        <dbReference type="ChEBI" id="CHEBI:58349"/>
        <dbReference type="EC" id="1.8.1.9"/>
    </reaction>
</comment>
<keyword evidence="1 6" id="KW-0285">Flavoprotein</keyword>
<dbReference type="InterPro" id="IPR023753">
    <property type="entry name" value="FAD/NAD-binding_dom"/>
</dbReference>
<organism evidence="9 10">
    <name type="scientific">Malacoplasma iowae DK-CPA</name>
    <dbReference type="NCBI Taxonomy" id="1394179"/>
    <lineage>
        <taxon>Bacteria</taxon>
        <taxon>Bacillati</taxon>
        <taxon>Mycoplasmatota</taxon>
        <taxon>Mycoplasmoidales</taxon>
        <taxon>Mycoplasmoidaceae</taxon>
        <taxon>Malacoplasma</taxon>
    </lineage>
</organism>
<evidence type="ECO:0000259" key="8">
    <source>
        <dbReference type="Pfam" id="PF07992"/>
    </source>
</evidence>
<evidence type="ECO:0000256" key="6">
    <source>
        <dbReference type="RuleBase" id="RU003880"/>
    </source>
</evidence>
<evidence type="ECO:0000256" key="7">
    <source>
        <dbReference type="RuleBase" id="RU003881"/>
    </source>
</evidence>
<evidence type="ECO:0000256" key="5">
    <source>
        <dbReference type="ARBA" id="ARBA00023284"/>
    </source>
</evidence>
<evidence type="ECO:0000256" key="2">
    <source>
        <dbReference type="ARBA" id="ARBA00022827"/>
    </source>
</evidence>
<evidence type="ECO:0000313" key="9">
    <source>
        <dbReference type="EMBL" id="KFB07324.1"/>
    </source>
</evidence>
<proteinExistence type="inferred from homology"/>
<name>A0A084U2Y8_MALIO</name>
<dbReference type="SUPFAM" id="SSF51905">
    <property type="entry name" value="FAD/NAD(P)-binding domain"/>
    <property type="match status" value="1"/>
</dbReference>
<reference evidence="9 10" key="1">
    <citation type="journal article" date="2014" name="PLoS ONE">
        <title>Reduction of Hydrogen Peroxide Accumulation and Toxicity by a Catalase from Mycoplasma iowae.</title>
        <authorList>
            <person name="Pritchard R.E."/>
            <person name="Prassinos A.J."/>
            <person name="Osborne J.D."/>
            <person name="Raviv Z."/>
            <person name="Balish M.F."/>
        </authorList>
    </citation>
    <scope>NUCLEOTIDE SEQUENCE [LARGE SCALE GENOMIC DNA]</scope>
    <source>
        <strain evidence="9 10">DK-CPA</strain>
    </source>
</reference>
<dbReference type="Pfam" id="PF07992">
    <property type="entry name" value="Pyr_redox_2"/>
    <property type="match status" value="1"/>
</dbReference>
<dbReference type="RefSeq" id="WP_036452426.1">
    <property type="nucleotide sequence ID" value="NZ_AWQU01000086.1"/>
</dbReference>
<comment type="subunit">
    <text evidence="6">Homodimer.</text>
</comment>
<dbReference type="InterPro" id="IPR008255">
    <property type="entry name" value="Pyr_nucl-diS_OxRdtase_2_AS"/>
</dbReference>
<dbReference type="InterPro" id="IPR050097">
    <property type="entry name" value="Ferredoxin-NADP_redctase_2"/>
</dbReference>
<dbReference type="PROSITE" id="PS00573">
    <property type="entry name" value="PYRIDINE_REDOX_2"/>
    <property type="match status" value="1"/>
</dbReference>
<sequence length="318" mass="35054">MRVDTNYINNPHFYDLIIIGSGPAGLTAAIYGQRANLKTAFIEKDTPGGKVVKTGFVENYPGFEQINGPDLAMNFFKQATSLGSKFIYGEVINIFKVNDIFHITTSDNMVRYTKAVIIASGMSEKKLGVEGENKYYGRGVSYCAVCDAALYKNKTVAVIGGGNTALEESLFLADIVGKVYLIHRRQGFRADESVVLKVKNNKKIELILDTIPLEFIGDGKKINSIKIKNVVTNEESIKEVECIFPFIGFIPVNNFLGKLDVKNENGFIIVDENMQTNVEGLFCAGDILSKNIRQISTAISDGTIAALSAKKFIEEKFE</sequence>
<keyword evidence="2 6" id="KW-0274">FAD</keyword>
<dbReference type="Gene3D" id="3.50.50.60">
    <property type="entry name" value="FAD/NAD(P)-binding domain"/>
    <property type="match status" value="2"/>
</dbReference>
<dbReference type="GO" id="GO:0019430">
    <property type="term" value="P:removal of superoxide radicals"/>
    <property type="evidence" value="ECO:0007669"/>
    <property type="project" value="UniProtKB-UniRule"/>
</dbReference>
<keyword evidence="7" id="KW-0521">NADP</keyword>
<dbReference type="GO" id="GO:0005737">
    <property type="term" value="C:cytoplasm"/>
    <property type="evidence" value="ECO:0007669"/>
    <property type="project" value="InterPro"/>
</dbReference>
<dbReference type="EMBL" id="AWQU01000086">
    <property type="protein sequence ID" value="KFB07324.1"/>
    <property type="molecule type" value="Genomic_DNA"/>
</dbReference>
<dbReference type="PRINTS" id="PR00368">
    <property type="entry name" value="FADPNR"/>
</dbReference>
<dbReference type="GO" id="GO:0004791">
    <property type="term" value="F:thioredoxin-disulfide reductase (NADPH) activity"/>
    <property type="evidence" value="ECO:0007669"/>
    <property type="project" value="UniProtKB-UniRule"/>
</dbReference>
<evidence type="ECO:0000256" key="4">
    <source>
        <dbReference type="ARBA" id="ARBA00023157"/>
    </source>
</evidence>
<evidence type="ECO:0000313" key="10">
    <source>
        <dbReference type="Proteomes" id="UP000028523"/>
    </source>
</evidence>
<keyword evidence="4" id="KW-1015">Disulfide bond</keyword>
<keyword evidence="5 6" id="KW-0676">Redox-active center</keyword>
<protein>
    <recommendedName>
        <fullName evidence="6">Thioredoxin reductase</fullName>
        <ecNumber evidence="6">1.8.1.9</ecNumber>
    </recommendedName>
</protein>
<dbReference type="EC" id="1.8.1.9" evidence="6"/>